<keyword evidence="2" id="KW-1185">Reference proteome</keyword>
<protein>
    <submittedName>
        <fullName evidence="1">Uncharacterized protein</fullName>
    </submittedName>
</protein>
<sequence length="101" mass="11726">MEEVEVHRPTGGGTHIAWQLDVGKYSFGMIAGWIESIPITAEVYNLIMWKDTSDGRFATKFAWQLVLTEHTIQAVYNILEFYYPDDYLFLLLETMARSYPN</sequence>
<dbReference type="Proteomes" id="UP001604336">
    <property type="component" value="Unassembled WGS sequence"/>
</dbReference>
<dbReference type="AlphaFoldDB" id="A0ABD1SA77"/>
<evidence type="ECO:0000313" key="1">
    <source>
        <dbReference type="EMBL" id="KAL2497650.1"/>
    </source>
</evidence>
<name>A0ABD1SA77_9LAMI</name>
<comment type="caution">
    <text evidence="1">The sequence shown here is derived from an EMBL/GenBank/DDBJ whole genome shotgun (WGS) entry which is preliminary data.</text>
</comment>
<accession>A0ABD1SA77</accession>
<dbReference type="EMBL" id="JBFOLK010000007">
    <property type="protein sequence ID" value="KAL2497650.1"/>
    <property type="molecule type" value="Genomic_DNA"/>
</dbReference>
<gene>
    <name evidence="1" type="ORF">Adt_23200</name>
</gene>
<reference evidence="2" key="1">
    <citation type="submission" date="2024-07" db="EMBL/GenBank/DDBJ databases">
        <title>Two chromosome-level genome assemblies of Korean endemic species Abeliophyllum distichum and Forsythia ovata (Oleaceae).</title>
        <authorList>
            <person name="Jang H."/>
        </authorList>
    </citation>
    <scope>NUCLEOTIDE SEQUENCE [LARGE SCALE GENOMIC DNA]</scope>
</reference>
<organism evidence="1 2">
    <name type="scientific">Abeliophyllum distichum</name>
    <dbReference type="NCBI Taxonomy" id="126358"/>
    <lineage>
        <taxon>Eukaryota</taxon>
        <taxon>Viridiplantae</taxon>
        <taxon>Streptophyta</taxon>
        <taxon>Embryophyta</taxon>
        <taxon>Tracheophyta</taxon>
        <taxon>Spermatophyta</taxon>
        <taxon>Magnoliopsida</taxon>
        <taxon>eudicotyledons</taxon>
        <taxon>Gunneridae</taxon>
        <taxon>Pentapetalae</taxon>
        <taxon>asterids</taxon>
        <taxon>lamiids</taxon>
        <taxon>Lamiales</taxon>
        <taxon>Oleaceae</taxon>
        <taxon>Forsythieae</taxon>
        <taxon>Abeliophyllum</taxon>
    </lineage>
</organism>
<proteinExistence type="predicted"/>
<evidence type="ECO:0000313" key="2">
    <source>
        <dbReference type="Proteomes" id="UP001604336"/>
    </source>
</evidence>